<dbReference type="PROSITE" id="PS00760">
    <property type="entry name" value="SPASE_I_2"/>
    <property type="match status" value="1"/>
</dbReference>
<evidence type="ECO:0000256" key="3">
    <source>
        <dbReference type="ARBA" id="ARBA00013208"/>
    </source>
</evidence>
<name>A0A1U9JVM8_9HYPH</name>
<dbReference type="EC" id="3.4.21.89" evidence="3 7"/>
<dbReference type="KEGG" id="thd:BHV28_12500"/>
<dbReference type="Proteomes" id="UP000188912">
    <property type="component" value="Chromosome"/>
</dbReference>
<sequence>MSRNKKQKQDEGIGSLIRMIIEVVLVVMVIRIFLFQPFYIPTGSMQPTLLVGDYVFVSKYAYGYSRYSQPFWSLNLFSGRIWGAEPKRGDIAVFRPTGINQDNYFIKRVIGLPGDTIEMRSGALYLNGEAVKREKIGETASVDMIGDLPAYKEKLPPYRIKSGHRFNPAIDAPVTVYRETLPNGVSYNTFDIYQGTEGDNVAPVTVAPGHYFMMGDNRDNSEDSRFAALSQVPEENLIGRANLRFFSIRNGTAAWKIWRWPSDARWGRLFTSVQTIQDVPAQ</sequence>
<evidence type="ECO:0000259" key="8">
    <source>
        <dbReference type="Pfam" id="PF10502"/>
    </source>
</evidence>
<dbReference type="InterPro" id="IPR019757">
    <property type="entry name" value="Pept_S26A_signal_pept_1_Lys-AS"/>
</dbReference>
<protein>
    <recommendedName>
        <fullName evidence="4 7">Signal peptidase I</fullName>
        <ecNumber evidence="3 7">3.4.21.89</ecNumber>
    </recommendedName>
</protein>
<dbReference type="NCBIfam" id="TIGR02227">
    <property type="entry name" value="sigpep_I_bact"/>
    <property type="match status" value="1"/>
</dbReference>
<dbReference type="PROSITE" id="PS00761">
    <property type="entry name" value="SPASE_I_3"/>
    <property type="match status" value="1"/>
</dbReference>
<dbReference type="GO" id="GO:0004252">
    <property type="term" value="F:serine-type endopeptidase activity"/>
    <property type="evidence" value="ECO:0007669"/>
    <property type="project" value="InterPro"/>
</dbReference>
<dbReference type="GO" id="GO:0006465">
    <property type="term" value="P:signal peptide processing"/>
    <property type="evidence" value="ECO:0007669"/>
    <property type="project" value="InterPro"/>
</dbReference>
<dbReference type="EMBL" id="CP017315">
    <property type="protein sequence ID" value="AQS41935.1"/>
    <property type="molecule type" value="Genomic_DNA"/>
</dbReference>
<evidence type="ECO:0000313" key="9">
    <source>
        <dbReference type="EMBL" id="AQS41935.1"/>
    </source>
</evidence>
<gene>
    <name evidence="9" type="primary">lepB</name>
    <name evidence="9" type="ORF">BHV28_12500</name>
</gene>
<dbReference type="STRING" id="1902579.BHV28_12500"/>
<keyword evidence="5 7" id="KW-0378">Hydrolase</keyword>
<dbReference type="PANTHER" id="PTHR43390:SF1">
    <property type="entry name" value="CHLOROPLAST PROCESSING PEPTIDASE"/>
    <property type="match status" value="1"/>
</dbReference>
<comment type="catalytic activity">
    <reaction evidence="1 7">
        <text>Cleavage of hydrophobic, N-terminal signal or leader sequences from secreted and periplasmic proteins.</text>
        <dbReference type="EC" id="3.4.21.89"/>
    </reaction>
</comment>
<feature type="active site" evidence="6">
    <location>
        <position position="107"/>
    </location>
</feature>
<dbReference type="InterPro" id="IPR019758">
    <property type="entry name" value="Pept_S26A_signal_pept_1_CS"/>
</dbReference>
<evidence type="ECO:0000313" key="10">
    <source>
        <dbReference type="Proteomes" id="UP000188912"/>
    </source>
</evidence>
<evidence type="ECO:0000256" key="2">
    <source>
        <dbReference type="ARBA" id="ARBA00009370"/>
    </source>
</evidence>
<dbReference type="InterPro" id="IPR000223">
    <property type="entry name" value="Pept_S26A_signal_pept_1"/>
</dbReference>
<reference evidence="9 10" key="2">
    <citation type="journal article" date="2016" name="Sci. Rep.">
        <title>The genome of Rhizobiales bacteria in predatory ants reveals urease gene functions but no genes for nitrogen fixation.</title>
        <authorList>
            <person name="Neuvonen M.M."/>
            <person name="Tamarit D."/>
            <person name="Naslund K."/>
            <person name="Liebig J."/>
            <person name="Feldhaar H."/>
            <person name="Moran N.A."/>
            <person name="Guy L."/>
            <person name="Andersson S.G."/>
        </authorList>
    </citation>
    <scope>NUCLEOTIDE SEQUENCE [LARGE SCALE GENOMIC DNA]</scope>
    <source>
        <strain evidence="9 10">Hsal</strain>
    </source>
</reference>
<evidence type="ECO:0000256" key="1">
    <source>
        <dbReference type="ARBA" id="ARBA00000677"/>
    </source>
</evidence>
<dbReference type="GO" id="GO:0009003">
    <property type="term" value="F:signal peptidase activity"/>
    <property type="evidence" value="ECO:0007669"/>
    <property type="project" value="UniProtKB-EC"/>
</dbReference>
<dbReference type="AlphaFoldDB" id="A0A1U9JVM8"/>
<keyword evidence="7" id="KW-1133">Transmembrane helix</keyword>
<dbReference type="InterPro" id="IPR036286">
    <property type="entry name" value="LexA/Signal_pep-like_sf"/>
</dbReference>
<evidence type="ECO:0000256" key="4">
    <source>
        <dbReference type="ARBA" id="ARBA00019232"/>
    </source>
</evidence>
<evidence type="ECO:0000256" key="5">
    <source>
        <dbReference type="ARBA" id="ARBA00022801"/>
    </source>
</evidence>
<proteinExistence type="inferred from homology"/>
<dbReference type="CDD" id="cd06530">
    <property type="entry name" value="S26_SPase_I"/>
    <property type="match status" value="1"/>
</dbReference>
<feature type="transmembrane region" description="Helical" evidence="7">
    <location>
        <begin position="20"/>
        <end position="40"/>
    </location>
</feature>
<reference evidence="9 10" key="1">
    <citation type="journal article" date="2010" name="Science">
        <title>Genomic comparison of the ants Camponotus floridanus and Harpegnathos saltator.</title>
        <authorList>
            <person name="Bonasio R."/>
            <person name="Zhang G."/>
            <person name="Ye C."/>
            <person name="Mutti N.S."/>
            <person name="Fang X."/>
            <person name="Qin N."/>
            <person name="Donahue G."/>
            <person name="Yang P."/>
            <person name="Li Q."/>
            <person name="Li C."/>
            <person name="Zhang P."/>
            <person name="Huang Z."/>
            <person name="Berger S.L."/>
            <person name="Reinberg D."/>
            <person name="Wang J."/>
            <person name="Liebig J."/>
        </authorList>
    </citation>
    <scope>NUCLEOTIDE SEQUENCE [LARGE SCALE GENOMIC DNA]</scope>
    <source>
        <strain evidence="9 10">Hsal</strain>
    </source>
</reference>
<evidence type="ECO:0000256" key="6">
    <source>
        <dbReference type="PIRSR" id="PIRSR600223-1"/>
    </source>
</evidence>
<evidence type="ECO:0000256" key="7">
    <source>
        <dbReference type="RuleBase" id="RU362042"/>
    </source>
</evidence>
<keyword evidence="7" id="KW-0645">Protease</keyword>
<comment type="similarity">
    <text evidence="2 7">Belongs to the peptidase S26 family.</text>
</comment>
<keyword evidence="7" id="KW-0472">Membrane</keyword>
<dbReference type="SUPFAM" id="SSF51306">
    <property type="entry name" value="LexA/Signal peptidase"/>
    <property type="match status" value="1"/>
</dbReference>
<accession>A0A1U9JVM8</accession>
<dbReference type="Pfam" id="PF10502">
    <property type="entry name" value="Peptidase_S26"/>
    <property type="match status" value="1"/>
</dbReference>
<dbReference type="Gene3D" id="2.10.109.10">
    <property type="entry name" value="Umud Fragment, subunit A"/>
    <property type="match status" value="1"/>
</dbReference>
<feature type="domain" description="Peptidase S26" evidence="8">
    <location>
        <begin position="16"/>
        <end position="246"/>
    </location>
</feature>
<dbReference type="PRINTS" id="PR00727">
    <property type="entry name" value="LEADERPTASE"/>
</dbReference>
<dbReference type="InterPro" id="IPR019533">
    <property type="entry name" value="Peptidase_S26"/>
</dbReference>
<comment type="subcellular location">
    <subcellularLocation>
        <location evidence="7">Membrane</location>
        <topology evidence="7">Single-pass type II membrane protein</topology>
    </subcellularLocation>
</comment>
<keyword evidence="10" id="KW-1185">Reference proteome</keyword>
<keyword evidence="7" id="KW-0812">Transmembrane</keyword>
<feature type="active site" evidence="6">
    <location>
        <position position="44"/>
    </location>
</feature>
<dbReference type="GO" id="GO:0016020">
    <property type="term" value="C:membrane"/>
    <property type="evidence" value="ECO:0007669"/>
    <property type="project" value="UniProtKB-SubCell"/>
</dbReference>
<dbReference type="PANTHER" id="PTHR43390">
    <property type="entry name" value="SIGNAL PEPTIDASE I"/>
    <property type="match status" value="1"/>
</dbReference>
<organism evidence="9 10">
    <name type="scientific">Candidatus Tokpelaia hoelldobleri</name>
    <dbReference type="NCBI Taxonomy" id="1902579"/>
    <lineage>
        <taxon>Bacteria</taxon>
        <taxon>Pseudomonadati</taxon>
        <taxon>Pseudomonadota</taxon>
        <taxon>Alphaproteobacteria</taxon>
        <taxon>Hyphomicrobiales</taxon>
        <taxon>Candidatus Tokpelaia</taxon>
    </lineage>
</organism>